<evidence type="ECO:0000313" key="4">
    <source>
        <dbReference type="EMBL" id="OMP01185.1"/>
    </source>
</evidence>
<reference evidence="5" key="1">
    <citation type="submission" date="2013-09" db="EMBL/GenBank/DDBJ databases">
        <title>Corchorus olitorius genome sequencing.</title>
        <authorList>
            <person name="Alam M."/>
            <person name="Haque M.S."/>
            <person name="Islam M.S."/>
            <person name="Emdad E.M."/>
            <person name="Islam M.M."/>
            <person name="Ahmed B."/>
            <person name="Halim A."/>
            <person name="Hossen Q.M.M."/>
            <person name="Hossain M.Z."/>
            <person name="Ahmed R."/>
            <person name="Khan M.M."/>
            <person name="Islam R."/>
            <person name="Rashid M.M."/>
            <person name="Khan S.A."/>
            <person name="Rahman M.S."/>
            <person name="Alam M."/>
            <person name="Yahiya A.S."/>
            <person name="Khan M.S."/>
            <person name="Azam M.S."/>
            <person name="Haque T."/>
            <person name="Lashkar M.Z.H."/>
            <person name="Akhand A.I."/>
            <person name="Morshed G."/>
            <person name="Roy S."/>
            <person name="Uddin K.S."/>
            <person name="Rabeya T."/>
            <person name="Hossain A.S."/>
            <person name="Chowdhury A."/>
            <person name="Snigdha A.R."/>
            <person name="Mortoza M.S."/>
            <person name="Matin S.A."/>
            <person name="Hoque S.M.E."/>
            <person name="Islam M.K."/>
            <person name="Roy D.K."/>
            <person name="Haider R."/>
            <person name="Moosa M.M."/>
            <person name="Elias S.M."/>
            <person name="Hasan A.M."/>
            <person name="Jahan S."/>
            <person name="Shafiuddin M."/>
            <person name="Mahmood N."/>
            <person name="Shommy N.S."/>
        </authorList>
    </citation>
    <scope>NUCLEOTIDE SEQUENCE [LARGE SCALE GENOMIC DNA]</scope>
    <source>
        <strain evidence="5">cv. O-4</strain>
    </source>
</reference>
<evidence type="ECO:0000256" key="1">
    <source>
        <dbReference type="PROSITE-ProRule" id="PRU00047"/>
    </source>
</evidence>
<dbReference type="Proteomes" id="UP000187203">
    <property type="component" value="Unassembled WGS sequence"/>
</dbReference>
<feature type="region of interest" description="Disordered" evidence="2">
    <location>
        <begin position="87"/>
        <end position="126"/>
    </location>
</feature>
<dbReference type="EMBL" id="AWUE01014823">
    <property type="protein sequence ID" value="OMP01185.1"/>
    <property type="molecule type" value="Genomic_DNA"/>
</dbReference>
<evidence type="ECO:0000256" key="2">
    <source>
        <dbReference type="SAM" id="MobiDB-lite"/>
    </source>
</evidence>
<comment type="caution">
    <text evidence="4">The sequence shown here is derived from an EMBL/GenBank/DDBJ whole genome shotgun (WGS) entry which is preliminary data.</text>
</comment>
<keyword evidence="1" id="KW-0479">Metal-binding</keyword>
<keyword evidence="1" id="KW-0863">Zinc-finger</keyword>
<evidence type="ECO:0000313" key="5">
    <source>
        <dbReference type="Proteomes" id="UP000187203"/>
    </source>
</evidence>
<evidence type="ECO:0000259" key="3">
    <source>
        <dbReference type="PROSITE" id="PS50158"/>
    </source>
</evidence>
<dbReference type="OrthoDB" id="1707487at2759"/>
<proteinExistence type="predicted"/>
<dbReference type="GO" id="GO:0003676">
    <property type="term" value="F:nucleic acid binding"/>
    <property type="evidence" value="ECO:0007669"/>
    <property type="project" value="InterPro"/>
</dbReference>
<dbReference type="AlphaFoldDB" id="A0A1R3K269"/>
<organism evidence="4 5">
    <name type="scientific">Corchorus olitorius</name>
    <dbReference type="NCBI Taxonomy" id="93759"/>
    <lineage>
        <taxon>Eukaryota</taxon>
        <taxon>Viridiplantae</taxon>
        <taxon>Streptophyta</taxon>
        <taxon>Embryophyta</taxon>
        <taxon>Tracheophyta</taxon>
        <taxon>Spermatophyta</taxon>
        <taxon>Magnoliopsida</taxon>
        <taxon>eudicotyledons</taxon>
        <taxon>Gunneridae</taxon>
        <taxon>Pentapetalae</taxon>
        <taxon>rosids</taxon>
        <taxon>malvids</taxon>
        <taxon>Malvales</taxon>
        <taxon>Malvaceae</taxon>
        <taxon>Grewioideae</taxon>
        <taxon>Apeibeae</taxon>
        <taxon>Corchorus</taxon>
    </lineage>
</organism>
<keyword evidence="5" id="KW-1185">Reference proteome</keyword>
<dbReference type="InterPro" id="IPR001878">
    <property type="entry name" value="Znf_CCHC"/>
</dbReference>
<dbReference type="SUPFAM" id="SSF57756">
    <property type="entry name" value="Retrovirus zinc finger-like domains"/>
    <property type="match status" value="1"/>
</dbReference>
<accession>A0A1R3K269</accession>
<dbReference type="Pfam" id="PF14392">
    <property type="entry name" value="zf-CCHC_4"/>
    <property type="match status" value="1"/>
</dbReference>
<sequence>MDIRKPLVKGFWTDRFDRGRVWVDLKYERLGDFCYNCGKLGHTDKSCDKEIKSFEQAERDGRFGPGMRVAPIRDWLSREINLEECCDGGENVGRSRSNTWESVDRDENKRQVGESSRKAGEKYCYR</sequence>
<dbReference type="InterPro" id="IPR036875">
    <property type="entry name" value="Znf_CCHC_sf"/>
</dbReference>
<gene>
    <name evidence="4" type="ORF">COLO4_12085</name>
</gene>
<feature type="domain" description="CCHC-type" evidence="3">
    <location>
        <begin position="34"/>
        <end position="49"/>
    </location>
</feature>
<keyword evidence="1" id="KW-0862">Zinc</keyword>
<feature type="compositionally biased region" description="Basic and acidic residues" evidence="2">
    <location>
        <begin position="102"/>
        <end position="126"/>
    </location>
</feature>
<dbReference type="InterPro" id="IPR025836">
    <property type="entry name" value="Zn_knuckle_CX2CX4HX4C"/>
</dbReference>
<name>A0A1R3K269_9ROSI</name>
<protein>
    <submittedName>
        <fullName evidence="4">Zinc finger, CCHC-type</fullName>
    </submittedName>
</protein>
<dbReference type="PROSITE" id="PS50158">
    <property type="entry name" value="ZF_CCHC"/>
    <property type="match status" value="1"/>
</dbReference>
<dbReference type="GO" id="GO:0008270">
    <property type="term" value="F:zinc ion binding"/>
    <property type="evidence" value="ECO:0007669"/>
    <property type="project" value="UniProtKB-KW"/>
</dbReference>